<dbReference type="SFLD" id="SFLDG01020">
    <property type="entry name" value="Terpene_Cyclase_Like_2"/>
    <property type="match status" value="1"/>
</dbReference>
<organism evidence="3 4">
    <name type="scientific">Streptomyces glebosus</name>
    <dbReference type="NCBI Taxonomy" id="249580"/>
    <lineage>
        <taxon>Bacteria</taxon>
        <taxon>Bacillati</taxon>
        <taxon>Actinomycetota</taxon>
        <taxon>Actinomycetes</taxon>
        <taxon>Kitasatosporales</taxon>
        <taxon>Streptomycetaceae</taxon>
        <taxon>Streptomyces</taxon>
    </lineage>
</organism>
<evidence type="ECO:0000313" key="4">
    <source>
        <dbReference type="Proteomes" id="UP000430079"/>
    </source>
</evidence>
<dbReference type="SUPFAM" id="SSF48576">
    <property type="entry name" value="Terpenoid synthases"/>
    <property type="match status" value="1"/>
</dbReference>
<dbReference type="AlphaFoldDB" id="A0A640SRU9"/>
<dbReference type="EMBL" id="BLIO01000001">
    <property type="protein sequence ID" value="GFE13758.1"/>
    <property type="molecule type" value="Genomic_DNA"/>
</dbReference>
<dbReference type="EC" id="4.2.3.-" evidence="2"/>
<accession>A0A640SRU9</accession>
<dbReference type="GO" id="GO:0010333">
    <property type="term" value="F:terpene synthase activity"/>
    <property type="evidence" value="ECO:0007669"/>
    <property type="project" value="InterPro"/>
</dbReference>
<evidence type="ECO:0000256" key="1">
    <source>
        <dbReference type="ARBA" id="ARBA00023239"/>
    </source>
</evidence>
<keyword evidence="1 2" id="KW-0456">Lyase</keyword>
<gene>
    <name evidence="3" type="ORF">Sgleb_18050</name>
</gene>
<sequence length="337" mass="38173">MPDFFHPFPYRISPYVAEAREHLTDWTRRIGLIEREAARKRFAKADFGWFAAMVYPTADATQLNLMADWFAWLFLVDDQLDDGSIGRSPERARDIVDGMRAVLESPDHGAAAVADRDGPVAVSALADLWLRTAPHATANWRRRFVQHLDDCLTVAATWEAGNRVAGTVPDEETYIEMRRHTGAIYVCMDLIDIVERIDIPDSLYTDAQFRAALDAACNVVCWTNDVYSLAKERALGEVHNLVHIVEHHRGLDTSGALDHVCAATSTETMLFLEKERELLAARPEHHAVLVPGLAGMRTWMRGNLDWSRSTKRYRPVEGDEEIRPEEYLEASLMKVDQ</sequence>
<keyword evidence="4" id="KW-1185">Reference proteome</keyword>
<comment type="caution">
    <text evidence="3">The sequence shown here is derived from an EMBL/GenBank/DDBJ whole genome shotgun (WGS) entry which is preliminary data.</text>
</comment>
<dbReference type="InterPro" id="IPR034686">
    <property type="entry name" value="Terpene_cyclase-like_2"/>
</dbReference>
<name>A0A640SRU9_9ACTN</name>
<dbReference type="PANTHER" id="PTHR35201">
    <property type="entry name" value="TERPENE SYNTHASE"/>
    <property type="match status" value="1"/>
</dbReference>
<dbReference type="Gene3D" id="1.10.600.10">
    <property type="entry name" value="Farnesyl Diphosphate Synthase"/>
    <property type="match status" value="1"/>
</dbReference>
<dbReference type="SFLD" id="SFLDS00005">
    <property type="entry name" value="Isoprenoid_Synthase_Type_I"/>
    <property type="match status" value="1"/>
</dbReference>
<keyword evidence="2" id="KW-0460">Magnesium</keyword>
<dbReference type="Proteomes" id="UP000430079">
    <property type="component" value="Unassembled WGS sequence"/>
</dbReference>
<keyword evidence="2" id="KW-0479">Metal-binding</keyword>
<dbReference type="Pfam" id="PF19086">
    <property type="entry name" value="Terpene_syn_C_2"/>
    <property type="match status" value="1"/>
</dbReference>
<protein>
    <recommendedName>
        <fullName evidence="2">Terpene synthase</fullName>
        <ecNumber evidence="2">4.2.3.-</ecNumber>
    </recommendedName>
</protein>
<dbReference type="GO" id="GO:0046872">
    <property type="term" value="F:metal ion binding"/>
    <property type="evidence" value="ECO:0007669"/>
    <property type="project" value="UniProtKB-KW"/>
</dbReference>
<dbReference type="RefSeq" id="WP_190143472.1">
    <property type="nucleotide sequence ID" value="NZ_BLIO01000001.1"/>
</dbReference>
<proteinExistence type="inferred from homology"/>
<evidence type="ECO:0000313" key="3">
    <source>
        <dbReference type="EMBL" id="GFE13758.1"/>
    </source>
</evidence>
<dbReference type="PANTHER" id="PTHR35201:SF4">
    <property type="entry name" value="BETA-PINACENE SYNTHASE-RELATED"/>
    <property type="match status" value="1"/>
</dbReference>
<evidence type="ECO:0000256" key="2">
    <source>
        <dbReference type="RuleBase" id="RU366034"/>
    </source>
</evidence>
<comment type="similarity">
    <text evidence="2">Belongs to the terpene synthase family.</text>
</comment>
<comment type="cofactor">
    <cofactor evidence="2">
        <name>Mg(2+)</name>
        <dbReference type="ChEBI" id="CHEBI:18420"/>
    </cofactor>
</comment>
<reference evidence="3 4" key="1">
    <citation type="submission" date="2019-12" db="EMBL/GenBank/DDBJ databases">
        <title>Whole genome shotgun sequence of Streptomyces hygroscopicus subsp. glebosus NBRC 13786.</title>
        <authorList>
            <person name="Ichikawa N."/>
            <person name="Kimura A."/>
            <person name="Kitahashi Y."/>
            <person name="Komaki H."/>
            <person name="Tamura T."/>
        </authorList>
    </citation>
    <scope>NUCLEOTIDE SEQUENCE [LARGE SCALE GENOMIC DNA]</scope>
    <source>
        <strain evidence="3 4">NBRC 13786</strain>
    </source>
</reference>
<dbReference type="InterPro" id="IPR008949">
    <property type="entry name" value="Isoprenoid_synthase_dom_sf"/>
</dbReference>